<evidence type="ECO:0000256" key="4">
    <source>
        <dbReference type="ARBA" id="ARBA00023163"/>
    </source>
</evidence>
<evidence type="ECO:0000313" key="8">
    <source>
        <dbReference type="Proteomes" id="UP001213979"/>
    </source>
</evidence>
<name>A0ABT5W506_9BACL</name>
<dbReference type="InterPro" id="IPR036390">
    <property type="entry name" value="WH_DNA-bd_sf"/>
</dbReference>
<evidence type="ECO:0000313" key="7">
    <source>
        <dbReference type="EMBL" id="MDE8564405.1"/>
    </source>
</evidence>
<dbReference type="InterPro" id="IPR048715">
    <property type="entry name" value="CggR_N"/>
</dbReference>
<sequence>MRSWIDAQKKLLPDLLEFMQKRYRILQYIRLMQPIGRRALSGSIGMSERVLRAEVQFLKDQNLITITSSGMHVTSDGDELLNLLEDVMKELLGLKDLEKKVKSLLPVEEVIIVAGDSDLSPWVKKEMGRACVACMKEKLSDQSIVAVTGGTTMAAVADMMMPDPKQHGILFVPARGGLGEHVENQANTICAKMAEKATGNYRLLHVPDHLSQEAYQSLIEEPAVKEVLQLIKSSNIVVHGIGDAITMAERRKTSREDMEKIKQRHAVAEAFGYYFNQAGEVVHKVQTIGIQLEDIKRVQHVIAVAGGASKAKAIKAYMKQAPRSILITDEGAARALTGEPHPLT</sequence>
<keyword evidence="8" id="KW-1185">Reference proteome</keyword>
<keyword evidence="3" id="KW-0238">DNA-binding</keyword>
<gene>
    <name evidence="7" type="ORF">PNH38_11010</name>
</gene>
<protein>
    <submittedName>
        <fullName evidence="7">Sugar-binding domain-containing protein</fullName>
    </submittedName>
</protein>
<evidence type="ECO:0000259" key="6">
    <source>
        <dbReference type="Pfam" id="PF21715"/>
    </source>
</evidence>
<feature type="domain" description="Sugar-binding" evidence="5">
    <location>
        <begin position="91"/>
        <end position="336"/>
    </location>
</feature>
<dbReference type="InterPro" id="IPR037171">
    <property type="entry name" value="NagB/RpiA_transferase-like"/>
</dbReference>
<dbReference type="Proteomes" id="UP001213979">
    <property type="component" value="Unassembled WGS sequence"/>
</dbReference>
<dbReference type="Pfam" id="PF04198">
    <property type="entry name" value="Sugar-bind"/>
    <property type="match status" value="1"/>
</dbReference>
<dbReference type="RefSeq" id="WP_275191924.1">
    <property type="nucleotide sequence ID" value="NZ_JAQOTG010000010.1"/>
</dbReference>
<dbReference type="SUPFAM" id="SSF46785">
    <property type="entry name" value="Winged helix' DNA-binding domain"/>
    <property type="match status" value="1"/>
</dbReference>
<dbReference type="PANTHER" id="PTHR34294:SF5">
    <property type="entry name" value="CENTRAL GLYCOLYTIC GENES REGULATOR"/>
    <property type="match status" value="1"/>
</dbReference>
<dbReference type="Gene3D" id="3.40.50.1360">
    <property type="match status" value="1"/>
</dbReference>
<dbReference type="SUPFAM" id="SSF100950">
    <property type="entry name" value="NagB/RpiA/CoA transferase-like"/>
    <property type="match status" value="1"/>
</dbReference>
<dbReference type="Gene3D" id="1.10.10.10">
    <property type="entry name" value="Winged helix-like DNA-binding domain superfamily/Winged helix DNA-binding domain"/>
    <property type="match status" value="1"/>
</dbReference>
<evidence type="ECO:0000256" key="1">
    <source>
        <dbReference type="ARBA" id="ARBA00010466"/>
    </source>
</evidence>
<comment type="caution">
    <text evidence="7">The sequence shown here is derived from an EMBL/GenBank/DDBJ whole genome shotgun (WGS) entry which is preliminary data.</text>
</comment>
<evidence type="ECO:0000259" key="5">
    <source>
        <dbReference type="Pfam" id="PF04198"/>
    </source>
</evidence>
<evidence type="ECO:0000256" key="3">
    <source>
        <dbReference type="ARBA" id="ARBA00023125"/>
    </source>
</evidence>
<feature type="domain" description="CggR N-terminal DNA binding" evidence="6">
    <location>
        <begin position="19"/>
        <end position="88"/>
    </location>
</feature>
<dbReference type="InterPro" id="IPR007324">
    <property type="entry name" value="Sugar-bd_dom_put"/>
</dbReference>
<reference evidence="7 8" key="1">
    <citation type="submission" date="2023-01" db="EMBL/GenBank/DDBJ databases">
        <title>Genome-based reclassification of Anoxybacillus geothermalis as a later heterotypic synonym of Anoxybacillus rupiensis.</title>
        <authorList>
            <person name="Inan Bektas K."/>
            <person name="Canakci S."/>
            <person name="Belduz A.A."/>
            <person name="Guler H.H."/>
        </authorList>
    </citation>
    <scope>NUCLEOTIDE SEQUENCE [LARGE SCALE GENOMIC DNA]</scope>
    <source>
        <strain evidence="7 8">DSM 17127</strain>
    </source>
</reference>
<dbReference type="Pfam" id="PF21715">
    <property type="entry name" value="CggR_N"/>
    <property type="match status" value="1"/>
</dbReference>
<comment type="similarity">
    <text evidence="1">Belongs to the SorC transcriptional regulatory family.</text>
</comment>
<accession>A0ABT5W506</accession>
<dbReference type="PANTHER" id="PTHR34294">
    <property type="entry name" value="TRANSCRIPTIONAL REGULATOR-RELATED"/>
    <property type="match status" value="1"/>
</dbReference>
<dbReference type="EMBL" id="JAQOTG010000010">
    <property type="protein sequence ID" value="MDE8564405.1"/>
    <property type="molecule type" value="Genomic_DNA"/>
</dbReference>
<keyword evidence="2" id="KW-0805">Transcription regulation</keyword>
<organism evidence="7 8">
    <name type="scientific">Anoxybacteroides rupiense</name>
    <dbReference type="NCBI Taxonomy" id="311460"/>
    <lineage>
        <taxon>Bacteria</taxon>
        <taxon>Bacillati</taxon>
        <taxon>Bacillota</taxon>
        <taxon>Bacilli</taxon>
        <taxon>Bacillales</taxon>
        <taxon>Anoxybacillaceae</taxon>
        <taxon>Anoxybacteroides</taxon>
    </lineage>
</organism>
<dbReference type="InterPro" id="IPR051054">
    <property type="entry name" value="SorC_transcr_regulators"/>
</dbReference>
<proteinExistence type="inferred from homology"/>
<dbReference type="InterPro" id="IPR036388">
    <property type="entry name" value="WH-like_DNA-bd_sf"/>
</dbReference>
<evidence type="ECO:0000256" key="2">
    <source>
        <dbReference type="ARBA" id="ARBA00023015"/>
    </source>
</evidence>
<keyword evidence="4" id="KW-0804">Transcription</keyword>